<keyword evidence="2" id="KW-1277">Toxin-antitoxin system</keyword>
<dbReference type="Gene3D" id="3.30.530.20">
    <property type="match status" value="1"/>
</dbReference>
<evidence type="ECO:0000313" key="5">
    <source>
        <dbReference type="Proteomes" id="UP000644693"/>
    </source>
</evidence>
<evidence type="ECO:0000256" key="1">
    <source>
        <dbReference type="ARBA" id="ARBA00008918"/>
    </source>
</evidence>
<dbReference type="RefSeq" id="WP_189478477.1">
    <property type="nucleotide sequence ID" value="NZ_BMYM01000003.1"/>
</dbReference>
<dbReference type="GO" id="GO:0048039">
    <property type="term" value="F:ubiquinone binding"/>
    <property type="evidence" value="ECO:0007669"/>
    <property type="project" value="InterPro"/>
</dbReference>
<proteinExistence type="inferred from homology"/>
<dbReference type="Proteomes" id="UP000644693">
    <property type="component" value="Unassembled WGS sequence"/>
</dbReference>
<dbReference type="InterPro" id="IPR023393">
    <property type="entry name" value="START-like_dom_sf"/>
</dbReference>
<dbReference type="AlphaFoldDB" id="A0A918XLQ4"/>
<reference evidence="4" key="1">
    <citation type="journal article" date="2014" name="Int. J. Syst. Evol. Microbiol.">
        <title>Complete genome sequence of Corynebacterium casei LMG S-19264T (=DSM 44701T), isolated from a smear-ripened cheese.</title>
        <authorList>
            <consortium name="US DOE Joint Genome Institute (JGI-PGF)"/>
            <person name="Walter F."/>
            <person name="Albersmeier A."/>
            <person name="Kalinowski J."/>
            <person name="Ruckert C."/>
        </authorList>
    </citation>
    <scope>NUCLEOTIDE SEQUENCE</scope>
    <source>
        <strain evidence="4">KCTC 23430</strain>
    </source>
</reference>
<comment type="similarity">
    <text evidence="1">Belongs to the ribosome association toxin RatA family.</text>
</comment>
<accession>A0A918XLQ4</accession>
<sequence length="143" mass="15740">MKVIDRSALLPFSASQLFDLVNDIEAYPQYMDGCVDARVLSREGNTIEAELKLAKGGISQRFSTRNSLQENESITLELVEGPFDSFCGQWRFKALGDEACKVSLRLEFATNNALVGAAAAKLFDRVTGELVDAVSRRAKLLYG</sequence>
<dbReference type="PANTHER" id="PTHR12901:SF10">
    <property type="entry name" value="COENZYME Q-BINDING PROTEIN COQ10, MITOCHONDRIAL"/>
    <property type="match status" value="1"/>
</dbReference>
<comment type="caution">
    <text evidence="4">The sequence shown here is derived from an EMBL/GenBank/DDBJ whole genome shotgun (WGS) entry which is preliminary data.</text>
</comment>
<dbReference type="PANTHER" id="PTHR12901">
    <property type="entry name" value="SPERM PROTEIN HOMOLOG"/>
    <property type="match status" value="1"/>
</dbReference>
<protein>
    <submittedName>
        <fullName evidence="4">Ubiquinone-binding protein</fullName>
    </submittedName>
</protein>
<reference evidence="4" key="2">
    <citation type="submission" date="2020-09" db="EMBL/GenBank/DDBJ databases">
        <authorList>
            <person name="Sun Q."/>
            <person name="Kim S."/>
        </authorList>
    </citation>
    <scope>NUCLEOTIDE SEQUENCE</scope>
    <source>
        <strain evidence="4">KCTC 23430</strain>
    </source>
</reference>
<evidence type="ECO:0000256" key="2">
    <source>
        <dbReference type="ARBA" id="ARBA00022649"/>
    </source>
</evidence>
<dbReference type="Pfam" id="PF03364">
    <property type="entry name" value="Polyketide_cyc"/>
    <property type="match status" value="1"/>
</dbReference>
<evidence type="ECO:0000313" key="4">
    <source>
        <dbReference type="EMBL" id="GHD38170.1"/>
    </source>
</evidence>
<organism evidence="4 5">
    <name type="scientific">Parahalioglobus pacificus</name>
    <dbReference type="NCBI Taxonomy" id="930806"/>
    <lineage>
        <taxon>Bacteria</taxon>
        <taxon>Pseudomonadati</taxon>
        <taxon>Pseudomonadota</taxon>
        <taxon>Gammaproteobacteria</taxon>
        <taxon>Cellvibrionales</taxon>
        <taxon>Halieaceae</taxon>
        <taxon>Parahalioglobus</taxon>
    </lineage>
</organism>
<keyword evidence="4" id="KW-0830">Ubiquinone</keyword>
<dbReference type="InterPro" id="IPR005031">
    <property type="entry name" value="COQ10_START"/>
</dbReference>
<feature type="domain" description="Coenzyme Q-binding protein COQ10 START" evidence="3">
    <location>
        <begin position="11"/>
        <end position="134"/>
    </location>
</feature>
<dbReference type="EMBL" id="BMYM01000003">
    <property type="protein sequence ID" value="GHD38170.1"/>
    <property type="molecule type" value="Genomic_DNA"/>
</dbReference>
<dbReference type="InterPro" id="IPR044996">
    <property type="entry name" value="COQ10-like"/>
</dbReference>
<dbReference type="CDD" id="cd07813">
    <property type="entry name" value="COQ10p_like"/>
    <property type="match status" value="1"/>
</dbReference>
<keyword evidence="5" id="KW-1185">Reference proteome</keyword>
<name>A0A918XLQ4_9GAMM</name>
<gene>
    <name evidence="4" type="ORF">GCM10007053_28340</name>
</gene>
<dbReference type="GO" id="GO:0045333">
    <property type="term" value="P:cellular respiration"/>
    <property type="evidence" value="ECO:0007669"/>
    <property type="project" value="InterPro"/>
</dbReference>
<dbReference type="SUPFAM" id="SSF55961">
    <property type="entry name" value="Bet v1-like"/>
    <property type="match status" value="1"/>
</dbReference>
<evidence type="ECO:0000259" key="3">
    <source>
        <dbReference type="Pfam" id="PF03364"/>
    </source>
</evidence>